<dbReference type="Proteomes" id="UP000293852">
    <property type="component" value="Unassembled WGS sequence"/>
</dbReference>
<dbReference type="RefSeq" id="WP_130414591.1">
    <property type="nucleotide sequence ID" value="NZ_SGWX01000001.1"/>
</dbReference>
<evidence type="ECO:0000313" key="2">
    <source>
        <dbReference type="EMBL" id="RZS61693.1"/>
    </source>
</evidence>
<evidence type="ECO:0000256" key="1">
    <source>
        <dbReference type="SAM" id="Coils"/>
    </source>
</evidence>
<keyword evidence="3" id="KW-1185">Reference proteome</keyword>
<gene>
    <name evidence="2" type="ORF">EV386_2003</name>
</gene>
<keyword evidence="1" id="KW-0175">Coiled coil</keyword>
<dbReference type="EMBL" id="SGWX01000001">
    <property type="protein sequence ID" value="RZS61693.1"/>
    <property type="molecule type" value="Genomic_DNA"/>
</dbReference>
<evidence type="ECO:0000313" key="3">
    <source>
        <dbReference type="Proteomes" id="UP000293852"/>
    </source>
</evidence>
<sequence>MGYNPPTNDPLEVLRRQQEAAARRSREALVAGGTQPFQSVRKLQAQIAELQAQAQELAEQAAAIEAVNDQQSAIITDLSAKQARIDALDLQVLRMAANHAAQSGITLGTSAASYAPLSFTVPAGFTSAIVTGHSAMAVGASTVNAAQMTTRIQGADGQFMNVYPDPNFANGATDFARTLTGLTGGGVVTVETRAYSQAGGVSAFITTTATVIFAKSV</sequence>
<proteinExistence type="predicted"/>
<dbReference type="AlphaFoldDB" id="A0A4Q7M3X3"/>
<accession>A0A4Q7M3X3</accession>
<protein>
    <submittedName>
        <fullName evidence="2">Uncharacterized protein</fullName>
    </submittedName>
</protein>
<reference evidence="2 3" key="1">
    <citation type="submission" date="2019-02" db="EMBL/GenBank/DDBJ databases">
        <title>Sequencing the genomes of 1000 actinobacteria strains.</title>
        <authorList>
            <person name="Klenk H.-P."/>
        </authorList>
    </citation>
    <scope>NUCLEOTIDE SEQUENCE [LARGE SCALE GENOMIC DNA]</scope>
    <source>
        <strain evidence="2 3">DSM 16932</strain>
    </source>
</reference>
<comment type="caution">
    <text evidence="2">The sequence shown here is derived from an EMBL/GenBank/DDBJ whole genome shotgun (WGS) entry which is preliminary data.</text>
</comment>
<feature type="coiled-coil region" evidence="1">
    <location>
        <begin position="40"/>
        <end position="70"/>
    </location>
</feature>
<name>A0A4Q7M3X3_9MICO</name>
<organism evidence="2 3">
    <name type="scientific">Xylanimonas ulmi</name>
    <dbReference type="NCBI Taxonomy" id="228973"/>
    <lineage>
        <taxon>Bacteria</taxon>
        <taxon>Bacillati</taxon>
        <taxon>Actinomycetota</taxon>
        <taxon>Actinomycetes</taxon>
        <taxon>Micrococcales</taxon>
        <taxon>Promicromonosporaceae</taxon>
        <taxon>Xylanimonas</taxon>
    </lineage>
</organism>